<keyword evidence="3" id="KW-1185">Reference proteome</keyword>
<sequence>MLWEPQNLAAVLLKNRNKTLPEDKLMAQVKALLAENETRRTAIKSRIENGNGTDANTFVFDLLETHRIFHISHIQKLCIDYRLRFLNASYFKQGIPEEAVSQIRQLENTHDTVLDGFKIIAPSKAFSLKNYDDPLLFAPMGNGYYYLVHKWGNDINPLRRALVRPVRDFGSLLVFLVVFSALFTYAITELFFTGERTSQFMLLAFLFTFKGVCGIALYYCFWKGKNFNNAIWDSEFSNRY</sequence>
<dbReference type="EMBL" id="LIYD01000005">
    <property type="protein sequence ID" value="KOS06735.1"/>
    <property type="molecule type" value="Genomic_DNA"/>
</dbReference>
<name>A0A0M8MBN2_9FLAO</name>
<reference evidence="2 3" key="1">
    <citation type="submission" date="2015-08" db="EMBL/GenBank/DDBJ databases">
        <title>Whole genome sequence of Flavobacterium akiainvivens IK-1T, from decaying Wikstroemia oahuensis, an endemic Hawaiian shrub.</title>
        <authorList>
            <person name="Wan X."/>
            <person name="Hou S."/>
            <person name="Saito J."/>
            <person name="Donachie S."/>
        </authorList>
    </citation>
    <scope>NUCLEOTIDE SEQUENCE [LARGE SCALE GENOMIC DNA]</scope>
    <source>
        <strain evidence="2 3">IK-1</strain>
    </source>
</reference>
<dbReference type="OrthoDB" id="1425482at2"/>
<organism evidence="2 3">
    <name type="scientific">Flavobacterium akiainvivens</name>
    <dbReference type="NCBI Taxonomy" id="1202724"/>
    <lineage>
        <taxon>Bacteria</taxon>
        <taxon>Pseudomonadati</taxon>
        <taxon>Bacteroidota</taxon>
        <taxon>Flavobacteriia</taxon>
        <taxon>Flavobacteriales</taxon>
        <taxon>Flavobacteriaceae</taxon>
        <taxon>Flavobacterium</taxon>
    </lineage>
</organism>
<keyword evidence="1" id="KW-0472">Membrane</keyword>
<dbReference type="AlphaFoldDB" id="A0A0M8MBN2"/>
<proteinExistence type="predicted"/>
<evidence type="ECO:0000313" key="2">
    <source>
        <dbReference type="EMBL" id="KOS06735.1"/>
    </source>
</evidence>
<feature type="transmembrane region" description="Helical" evidence="1">
    <location>
        <begin position="200"/>
        <end position="221"/>
    </location>
</feature>
<evidence type="ECO:0000313" key="3">
    <source>
        <dbReference type="Proteomes" id="UP000037755"/>
    </source>
</evidence>
<gene>
    <name evidence="2" type="ORF">AM493_12375</name>
</gene>
<keyword evidence="1" id="KW-0812">Transmembrane</keyword>
<feature type="transmembrane region" description="Helical" evidence="1">
    <location>
        <begin position="169"/>
        <end position="188"/>
    </location>
</feature>
<keyword evidence="1" id="KW-1133">Transmembrane helix</keyword>
<protein>
    <submittedName>
        <fullName evidence="2">Uncharacterized protein</fullName>
    </submittedName>
</protein>
<dbReference type="Proteomes" id="UP000037755">
    <property type="component" value="Unassembled WGS sequence"/>
</dbReference>
<comment type="caution">
    <text evidence="2">The sequence shown here is derived from an EMBL/GenBank/DDBJ whole genome shotgun (WGS) entry which is preliminary data.</text>
</comment>
<accession>A0A0M8MBN2</accession>
<dbReference type="PATRIC" id="fig|1202724.3.peg.2563"/>
<dbReference type="RefSeq" id="WP_054408353.1">
    <property type="nucleotide sequence ID" value="NZ_FOYA01000020.1"/>
</dbReference>
<dbReference type="STRING" id="1202724.AM493_12375"/>
<evidence type="ECO:0000256" key="1">
    <source>
        <dbReference type="SAM" id="Phobius"/>
    </source>
</evidence>